<dbReference type="Pfam" id="PF13561">
    <property type="entry name" value="adh_short_C2"/>
    <property type="match status" value="1"/>
</dbReference>
<evidence type="ECO:0000256" key="1">
    <source>
        <dbReference type="ARBA" id="ARBA00023002"/>
    </source>
</evidence>
<sequence length="261" mass="28150">MPNYELNQKVALITGSSSGIGRGCAEALAAEGAYVAITGRDETALLKVADKCIELGVPKDKVLVLVGDLSKEEDCERVVADTVKHFGRINILINSAGILVSGSIETVSLEQYDRQMNINTRSLFYMMKLALPHLLETKGNIVNISSITGLRAFPNLVAYNVSKAAVDQMTRSVALEVAGRGVRVNAVNPGVIITEVHKRSGMSDEQYEEFLLRSKETHALGRAGEVSEVADVVCFLASERASFMTAITLPIDGGRHAMCPR</sequence>
<proteinExistence type="evidence at transcript level"/>
<dbReference type="InterPro" id="IPR057326">
    <property type="entry name" value="KR_dom"/>
</dbReference>
<dbReference type="InterPro" id="IPR020904">
    <property type="entry name" value="Sc_DH/Rdtase_CS"/>
</dbReference>
<dbReference type="FunFam" id="3.40.50.720:FF:000084">
    <property type="entry name" value="Short-chain dehydrogenase reductase"/>
    <property type="match status" value="1"/>
</dbReference>
<dbReference type="NCBIfam" id="NF005559">
    <property type="entry name" value="PRK07231.1"/>
    <property type="match status" value="1"/>
</dbReference>
<dbReference type="GO" id="GO:0006629">
    <property type="term" value="P:lipid metabolic process"/>
    <property type="evidence" value="ECO:0007669"/>
    <property type="project" value="UniProtKB-ARBA"/>
</dbReference>
<keyword evidence="1" id="KW-0560">Oxidoreductase</keyword>
<dbReference type="Gene3D" id="3.40.50.720">
    <property type="entry name" value="NAD(P)-binding Rossmann-like Domain"/>
    <property type="match status" value="1"/>
</dbReference>
<protein>
    <submittedName>
        <fullName evidence="3">3-oxoacyl-(Acyl-carrier-protein) reductase FabG-like</fullName>
    </submittedName>
</protein>
<name>A0A2P2I4H4_9CRUS</name>
<dbReference type="SMART" id="SM00822">
    <property type="entry name" value="PKS_KR"/>
    <property type="match status" value="1"/>
</dbReference>
<evidence type="ECO:0000259" key="2">
    <source>
        <dbReference type="SMART" id="SM00822"/>
    </source>
</evidence>
<dbReference type="InterPro" id="IPR036291">
    <property type="entry name" value="NAD(P)-bd_dom_sf"/>
</dbReference>
<dbReference type="PRINTS" id="PR00080">
    <property type="entry name" value="SDRFAMILY"/>
</dbReference>
<reference evidence="3" key="1">
    <citation type="journal article" date="2018" name="Biosci. Biotechnol. Biochem.">
        <title>Polysaccharide hydrolase of the hadal zone amphipods Hirondellea gigas.</title>
        <authorList>
            <person name="Kobayashi H."/>
            <person name="Nagahama T."/>
            <person name="Arai W."/>
            <person name="Sasagawa Y."/>
            <person name="Umeda M."/>
            <person name="Hayashi T."/>
            <person name="Nikaido I."/>
            <person name="Watanabe H."/>
            <person name="Oguri K."/>
            <person name="Kitazato H."/>
            <person name="Fujioka K."/>
            <person name="Kido Y."/>
            <person name="Takami H."/>
        </authorList>
    </citation>
    <scope>NUCLEOTIDE SEQUENCE</scope>
    <source>
        <tissue evidence="3">Whole body</tissue>
    </source>
</reference>
<dbReference type="InterPro" id="IPR002347">
    <property type="entry name" value="SDR_fam"/>
</dbReference>
<accession>A0A2P2I4H4</accession>
<dbReference type="PANTHER" id="PTHR43975">
    <property type="entry name" value="ZGC:101858"/>
    <property type="match status" value="1"/>
</dbReference>
<dbReference type="EMBL" id="IACF01003303">
    <property type="protein sequence ID" value="LAB68924.1"/>
    <property type="molecule type" value="mRNA"/>
</dbReference>
<dbReference type="AlphaFoldDB" id="A0A2P2I4H4"/>
<dbReference type="PANTHER" id="PTHR43975:SF2">
    <property type="entry name" value="EG:BACR7A4.14 PROTEIN-RELATED"/>
    <property type="match status" value="1"/>
</dbReference>
<dbReference type="GO" id="GO:0016491">
    <property type="term" value="F:oxidoreductase activity"/>
    <property type="evidence" value="ECO:0007669"/>
    <property type="project" value="UniProtKB-KW"/>
</dbReference>
<dbReference type="PROSITE" id="PS00061">
    <property type="entry name" value="ADH_SHORT"/>
    <property type="match status" value="1"/>
</dbReference>
<dbReference type="SUPFAM" id="SSF51735">
    <property type="entry name" value="NAD(P)-binding Rossmann-fold domains"/>
    <property type="match status" value="1"/>
</dbReference>
<organism evidence="3">
    <name type="scientific">Hirondellea gigas</name>
    <dbReference type="NCBI Taxonomy" id="1518452"/>
    <lineage>
        <taxon>Eukaryota</taxon>
        <taxon>Metazoa</taxon>
        <taxon>Ecdysozoa</taxon>
        <taxon>Arthropoda</taxon>
        <taxon>Crustacea</taxon>
        <taxon>Multicrustacea</taxon>
        <taxon>Malacostraca</taxon>
        <taxon>Eumalacostraca</taxon>
        <taxon>Peracarida</taxon>
        <taxon>Amphipoda</taxon>
        <taxon>Amphilochidea</taxon>
        <taxon>Lysianassida</taxon>
        <taxon>Lysianassidira</taxon>
        <taxon>Lysianassoidea</taxon>
        <taxon>Lysianassidae</taxon>
        <taxon>Hirondellea</taxon>
    </lineage>
</organism>
<dbReference type="PRINTS" id="PR00081">
    <property type="entry name" value="GDHRDH"/>
</dbReference>
<evidence type="ECO:0000313" key="3">
    <source>
        <dbReference type="EMBL" id="LAB68924.1"/>
    </source>
</evidence>
<feature type="domain" description="Ketoreductase" evidence="2">
    <location>
        <begin position="9"/>
        <end position="190"/>
    </location>
</feature>